<reference evidence="1 2" key="1">
    <citation type="journal article" date="2018" name="New Phytol.">
        <title>Phylogenomics of Endogonaceae and evolution of mycorrhizas within Mucoromycota.</title>
        <authorList>
            <person name="Chang Y."/>
            <person name="Desiro A."/>
            <person name="Na H."/>
            <person name="Sandor L."/>
            <person name="Lipzen A."/>
            <person name="Clum A."/>
            <person name="Barry K."/>
            <person name="Grigoriev I.V."/>
            <person name="Martin F.M."/>
            <person name="Stajich J.E."/>
            <person name="Smith M.E."/>
            <person name="Bonito G."/>
            <person name="Spatafora J.W."/>
        </authorList>
    </citation>
    <scope>NUCLEOTIDE SEQUENCE [LARGE SCALE GENOMIC DNA]</scope>
    <source>
        <strain evidence="1 2">AD002</strain>
    </source>
</reference>
<dbReference type="AlphaFoldDB" id="A0A433Q4U2"/>
<sequence>MMVSQTKTDVRNRIQKKLYVGCLPLNYADHNLCHATPTLLQGHTTDEVPGQGIHHPSPQWRKLNLEKIRHEVHPC</sequence>
<proteinExistence type="predicted"/>
<keyword evidence="2" id="KW-1185">Reference proteome</keyword>
<dbReference type="EMBL" id="RBNJ01015008">
    <property type="protein sequence ID" value="RUS24752.1"/>
    <property type="molecule type" value="Genomic_DNA"/>
</dbReference>
<dbReference type="Proteomes" id="UP000274822">
    <property type="component" value="Unassembled WGS sequence"/>
</dbReference>
<organism evidence="1 2">
    <name type="scientific">Jimgerdemannia flammicorona</name>
    <dbReference type="NCBI Taxonomy" id="994334"/>
    <lineage>
        <taxon>Eukaryota</taxon>
        <taxon>Fungi</taxon>
        <taxon>Fungi incertae sedis</taxon>
        <taxon>Mucoromycota</taxon>
        <taxon>Mucoromycotina</taxon>
        <taxon>Endogonomycetes</taxon>
        <taxon>Endogonales</taxon>
        <taxon>Endogonaceae</taxon>
        <taxon>Jimgerdemannia</taxon>
    </lineage>
</organism>
<comment type="caution">
    <text evidence="1">The sequence shown here is derived from an EMBL/GenBank/DDBJ whole genome shotgun (WGS) entry which is preliminary data.</text>
</comment>
<evidence type="ECO:0000313" key="1">
    <source>
        <dbReference type="EMBL" id="RUS24752.1"/>
    </source>
</evidence>
<evidence type="ECO:0000313" key="2">
    <source>
        <dbReference type="Proteomes" id="UP000274822"/>
    </source>
</evidence>
<protein>
    <submittedName>
        <fullName evidence="1">Uncharacterized protein</fullName>
    </submittedName>
</protein>
<accession>A0A433Q4U2</accession>
<gene>
    <name evidence="1" type="ORF">BC938DRAFT_473128</name>
</gene>
<name>A0A433Q4U2_9FUNG</name>